<evidence type="ECO:0000313" key="1">
    <source>
        <dbReference type="EMBL" id="GEU33537.1"/>
    </source>
</evidence>
<dbReference type="AlphaFoldDB" id="A0A6L2JAJ6"/>
<proteinExistence type="predicted"/>
<protein>
    <submittedName>
        <fullName evidence="1">Uncharacterized protein</fullName>
    </submittedName>
</protein>
<comment type="caution">
    <text evidence="1">The sequence shown here is derived from an EMBL/GenBank/DDBJ whole genome shotgun (WGS) entry which is preliminary data.</text>
</comment>
<name>A0A6L2JAJ6_TANCI</name>
<dbReference type="EMBL" id="BKCJ010000475">
    <property type="protein sequence ID" value="GEU33537.1"/>
    <property type="molecule type" value="Genomic_DNA"/>
</dbReference>
<gene>
    <name evidence="1" type="ORF">Tci_005515</name>
</gene>
<reference evidence="1" key="1">
    <citation type="journal article" date="2019" name="Sci. Rep.">
        <title>Draft genome of Tanacetum cinerariifolium, the natural source of mosquito coil.</title>
        <authorList>
            <person name="Yamashiro T."/>
            <person name="Shiraishi A."/>
            <person name="Satake H."/>
            <person name="Nakayama K."/>
        </authorList>
    </citation>
    <scope>NUCLEOTIDE SEQUENCE</scope>
</reference>
<organism evidence="1">
    <name type="scientific">Tanacetum cinerariifolium</name>
    <name type="common">Dalmatian daisy</name>
    <name type="synonym">Chrysanthemum cinerariifolium</name>
    <dbReference type="NCBI Taxonomy" id="118510"/>
    <lineage>
        <taxon>Eukaryota</taxon>
        <taxon>Viridiplantae</taxon>
        <taxon>Streptophyta</taxon>
        <taxon>Embryophyta</taxon>
        <taxon>Tracheophyta</taxon>
        <taxon>Spermatophyta</taxon>
        <taxon>Magnoliopsida</taxon>
        <taxon>eudicotyledons</taxon>
        <taxon>Gunneridae</taxon>
        <taxon>Pentapetalae</taxon>
        <taxon>asterids</taxon>
        <taxon>campanulids</taxon>
        <taxon>Asterales</taxon>
        <taxon>Asteraceae</taxon>
        <taxon>Asteroideae</taxon>
        <taxon>Anthemideae</taxon>
        <taxon>Anthemidinae</taxon>
        <taxon>Tanacetum</taxon>
    </lineage>
</organism>
<accession>A0A6L2JAJ6</accession>
<sequence>MIMKTTTILSKRHNQDSFSWWCNYVRDMQDLATMNLKTQILHNALEQGCFYASYETEGDQSVLIDGHEVVPVNDEDALMTITAN</sequence>